<keyword evidence="2" id="KW-1185">Reference proteome</keyword>
<organism evidence="1 2">
    <name type="scientific">Sporanaerobium hydrogeniformans</name>
    <dbReference type="NCBI Taxonomy" id="3072179"/>
    <lineage>
        <taxon>Bacteria</taxon>
        <taxon>Bacillati</taxon>
        <taxon>Bacillota</taxon>
        <taxon>Clostridia</taxon>
        <taxon>Lachnospirales</taxon>
        <taxon>Lachnospiraceae</taxon>
        <taxon>Sporanaerobium</taxon>
    </lineage>
</organism>
<gene>
    <name evidence="1" type="ORF">CS063_01705</name>
</gene>
<comment type="caution">
    <text evidence="1">The sequence shown here is derived from an EMBL/GenBank/DDBJ whole genome shotgun (WGS) entry which is preliminary data.</text>
</comment>
<dbReference type="Proteomes" id="UP000224460">
    <property type="component" value="Unassembled WGS sequence"/>
</dbReference>
<dbReference type="EMBL" id="PEDL01000001">
    <property type="protein sequence ID" value="PHV72216.1"/>
    <property type="molecule type" value="Genomic_DNA"/>
</dbReference>
<proteinExistence type="predicted"/>
<evidence type="ECO:0000313" key="2">
    <source>
        <dbReference type="Proteomes" id="UP000224460"/>
    </source>
</evidence>
<name>A0AC61DHZ1_9FIRM</name>
<accession>A0AC61DHZ1</accession>
<evidence type="ECO:0000313" key="1">
    <source>
        <dbReference type="EMBL" id="PHV72216.1"/>
    </source>
</evidence>
<protein>
    <submittedName>
        <fullName evidence="1">Uncharacterized protein</fullName>
    </submittedName>
</protein>
<sequence>MKTMEREMELTILMPCLNEEKTIESCIKAAQQFIDKNKLVAEILIADNGSTDDSVNLAKRLGARVVHIAKKGYGSALRGGIEAAKGKYIIMGDCDMSYDFVHLDLFLEALRQGNGLVMGNRFRGGIQKGAMPFLHQYFGVPLLSFVGRSVYGTQISDFHCGQRGFDKEAILSLHLSAEGMEFATEMIGAFARSDFKIVEIPVVLNKDCRDGKSHLRSFRDGFRHLDFMLKAALK</sequence>
<reference evidence="1" key="1">
    <citation type="submission" date="2017-10" db="EMBL/GenBank/DDBJ databases">
        <title>Genome sequence of cellulolytic Lachnospiraceae bacterium XHS1971 isolated from hotspring sediment.</title>
        <authorList>
            <person name="Vasudevan G."/>
            <person name="Joshi A.J."/>
            <person name="Hivarkar S."/>
            <person name="Lanjekar V.B."/>
            <person name="Dhakephalkar P.K."/>
            <person name="Dagar S."/>
        </authorList>
    </citation>
    <scope>NUCLEOTIDE SEQUENCE</scope>
    <source>
        <strain evidence="1">XHS1971</strain>
    </source>
</reference>